<keyword evidence="2" id="KW-0472">Membrane</keyword>
<protein>
    <submittedName>
        <fullName evidence="5">Unannotated protein</fullName>
    </submittedName>
</protein>
<dbReference type="GO" id="GO:0071555">
    <property type="term" value="P:cell wall organization"/>
    <property type="evidence" value="ECO:0007669"/>
    <property type="project" value="TreeGrafter"/>
</dbReference>
<name>A0A6J6CH61_9ZZZZ</name>
<sequence>MRRTTRLRVTATLVFVVAFFALVVVRLIDIQIVSAAEYNEASAGKMSLPATVFAPRGTITDSSGKVLADAVMRYDITMSPRNARDFERGSGSSIVTVTLAQAATEIGAITKQKPEDILKIVADELAENPDSDFAYVARSVDVQAFRALNELDIPWLYFEQAPSRTYPNGSVAGNLLGYVGSDGTALAGIELTEDECLAGVNGQETYERGADGVRIPGSTVTEVKARPGSDLRLTIDSDLQWYAQQTLATQAAAQGATFGIAVVLEVETGKLKAVADYPSVDPNNIDGTPEEFRGSYAFAAPYEPGSTMKSLTAAMLVDAGLADHSSQVNAPSVMEFPDGARVKDSSGHAANLTLQGVIVESSNVGMSLFGEALSNDQRYDYMTKFGLGSPTSVGFLGESAGILYDTDAWDNQTYYNLFFGQGLSATAVQMASAYQAIANEGVRLPVRLVEDCTAPDGSVSTPTVPGAERVISPAAATETVQMLEGVVTDGWLGPQLTIPGYRVAAKTGTAEMSAGDGTYSSSFVVSIAGMIPADDPKYVVLVTLANPSSNSTSAVAPVIRDIMEQVVKEYRVEPSTTGSPYWPVTY</sequence>
<dbReference type="Gene3D" id="3.40.710.10">
    <property type="entry name" value="DD-peptidase/beta-lactamase superfamily"/>
    <property type="match status" value="1"/>
</dbReference>
<dbReference type="AlphaFoldDB" id="A0A6J6CH61"/>
<gene>
    <name evidence="5" type="ORF">UFOPK1591_00010</name>
</gene>
<dbReference type="SUPFAM" id="SSF56601">
    <property type="entry name" value="beta-lactamase/transpeptidase-like"/>
    <property type="match status" value="1"/>
</dbReference>
<dbReference type="InterPro" id="IPR050515">
    <property type="entry name" value="Beta-lactam/transpept"/>
</dbReference>
<dbReference type="GO" id="GO:0005886">
    <property type="term" value="C:plasma membrane"/>
    <property type="evidence" value="ECO:0007669"/>
    <property type="project" value="TreeGrafter"/>
</dbReference>
<dbReference type="InterPro" id="IPR001460">
    <property type="entry name" value="PCN-bd_Tpept"/>
</dbReference>
<comment type="subcellular location">
    <subcellularLocation>
        <location evidence="1">Membrane</location>
    </subcellularLocation>
</comment>
<dbReference type="Pfam" id="PF03717">
    <property type="entry name" value="PBP_dimer"/>
    <property type="match status" value="1"/>
</dbReference>
<dbReference type="GO" id="GO:0008658">
    <property type="term" value="F:penicillin binding"/>
    <property type="evidence" value="ECO:0007669"/>
    <property type="project" value="InterPro"/>
</dbReference>
<dbReference type="InterPro" id="IPR036138">
    <property type="entry name" value="PBP_dimer_sf"/>
</dbReference>
<dbReference type="Gene3D" id="3.30.450.330">
    <property type="match status" value="1"/>
</dbReference>
<evidence type="ECO:0000256" key="2">
    <source>
        <dbReference type="ARBA" id="ARBA00023136"/>
    </source>
</evidence>
<feature type="domain" description="Penicillin-binding protein transpeptidase" evidence="3">
    <location>
        <begin position="259"/>
        <end position="564"/>
    </location>
</feature>
<dbReference type="SUPFAM" id="SSF56519">
    <property type="entry name" value="Penicillin binding protein dimerisation domain"/>
    <property type="match status" value="1"/>
</dbReference>
<evidence type="ECO:0000259" key="4">
    <source>
        <dbReference type="Pfam" id="PF03717"/>
    </source>
</evidence>
<accession>A0A6J6CH61</accession>
<reference evidence="5" key="1">
    <citation type="submission" date="2020-05" db="EMBL/GenBank/DDBJ databases">
        <authorList>
            <person name="Chiriac C."/>
            <person name="Salcher M."/>
            <person name="Ghai R."/>
            <person name="Kavagutti S V."/>
        </authorList>
    </citation>
    <scope>NUCLEOTIDE SEQUENCE</scope>
</reference>
<organism evidence="5">
    <name type="scientific">freshwater metagenome</name>
    <dbReference type="NCBI Taxonomy" id="449393"/>
    <lineage>
        <taxon>unclassified sequences</taxon>
        <taxon>metagenomes</taxon>
        <taxon>ecological metagenomes</taxon>
    </lineage>
</organism>
<feature type="domain" description="Penicillin-binding protein dimerisation" evidence="4">
    <location>
        <begin position="53"/>
        <end position="215"/>
    </location>
</feature>
<dbReference type="PANTHER" id="PTHR30627:SF1">
    <property type="entry name" value="PEPTIDOGLYCAN D,D-TRANSPEPTIDASE FTSI"/>
    <property type="match status" value="1"/>
</dbReference>
<evidence type="ECO:0000256" key="1">
    <source>
        <dbReference type="ARBA" id="ARBA00004370"/>
    </source>
</evidence>
<dbReference type="PANTHER" id="PTHR30627">
    <property type="entry name" value="PEPTIDOGLYCAN D,D-TRANSPEPTIDASE"/>
    <property type="match status" value="1"/>
</dbReference>
<dbReference type="Gene3D" id="3.90.1310.10">
    <property type="entry name" value="Penicillin-binding protein 2a (Domain 2)"/>
    <property type="match status" value="1"/>
</dbReference>
<evidence type="ECO:0000259" key="3">
    <source>
        <dbReference type="Pfam" id="PF00905"/>
    </source>
</evidence>
<evidence type="ECO:0000313" key="5">
    <source>
        <dbReference type="EMBL" id="CAB4550741.1"/>
    </source>
</evidence>
<dbReference type="Pfam" id="PF00905">
    <property type="entry name" value="Transpeptidase"/>
    <property type="match status" value="1"/>
</dbReference>
<proteinExistence type="predicted"/>
<dbReference type="InterPro" id="IPR005311">
    <property type="entry name" value="PBP_dimer"/>
</dbReference>
<dbReference type="EMBL" id="CAEZTD010000001">
    <property type="protein sequence ID" value="CAB4550741.1"/>
    <property type="molecule type" value="Genomic_DNA"/>
</dbReference>
<dbReference type="InterPro" id="IPR012338">
    <property type="entry name" value="Beta-lactam/transpept-like"/>
</dbReference>